<proteinExistence type="predicted"/>
<dbReference type="PANTHER" id="PTHR43066:SF21">
    <property type="entry name" value="UBIQUITIN-ASSOCIATED DOMAIN-CONTAINING PROTEIN 2"/>
    <property type="match status" value="1"/>
</dbReference>
<dbReference type="AlphaFoldDB" id="A0A2P1BVR0"/>
<evidence type="ECO:0008006" key="8">
    <source>
        <dbReference type="Google" id="ProtNLM"/>
    </source>
</evidence>
<comment type="subcellular location">
    <subcellularLocation>
        <location evidence="1">Membrane</location>
        <topology evidence="1">Multi-pass membrane protein</topology>
    </subcellularLocation>
</comment>
<feature type="transmembrane region" description="Helical" evidence="5">
    <location>
        <begin position="87"/>
        <end position="110"/>
    </location>
</feature>
<evidence type="ECO:0000313" key="7">
    <source>
        <dbReference type="EMBL" id="AVI60825.1"/>
    </source>
</evidence>
<dbReference type="EMBL" id="KY782629">
    <property type="protein sequence ID" value="AVI60800.1"/>
    <property type="molecule type" value="Genomic_DNA"/>
</dbReference>
<dbReference type="SUPFAM" id="SSF144091">
    <property type="entry name" value="Rhomboid-like"/>
    <property type="match status" value="1"/>
</dbReference>
<evidence type="ECO:0000256" key="4">
    <source>
        <dbReference type="ARBA" id="ARBA00023136"/>
    </source>
</evidence>
<dbReference type="InterPro" id="IPR035952">
    <property type="entry name" value="Rhomboid-like_sf"/>
</dbReference>
<dbReference type="PANTHER" id="PTHR43066">
    <property type="entry name" value="RHOMBOID-RELATED PROTEIN"/>
    <property type="match status" value="1"/>
</dbReference>
<accession>A0A2P1BVR0</accession>
<evidence type="ECO:0000256" key="2">
    <source>
        <dbReference type="ARBA" id="ARBA00022692"/>
    </source>
</evidence>
<dbReference type="GO" id="GO:0016020">
    <property type="term" value="C:membrane"/>
    <property type="evidence" value="ECO:0007669"/>
    <property type="project" value="UniProtKB-SubCell"/>
</dbReference>
<evidence type="ECO:0000256" key="3">
    <source>
        <dbReference type="ARBA" id="ARBA00022989"/>
    </source>
</evidence>
<organism evidence="6">
    <name type="scientific">Morchella importuna</name>
    <dbReference type="NCBI Taxonomy" id="1174673"/>
    <lineage>
        <taxon>Eukaryota</taxon>
        <taxon>Fungi</taxon>
        <taxon>Dikarya</taxon>
        <taxon>Ascomycota</taxon>
        <taxon>Pezizomycotina</taxon>
        <taxon>Pezizomycetes</taxon>
        <taxon>Pezizales</taxon>
        <taxon>Morchellaceae</taxon>
        <taxon>Morchella</taxon>
    </lineage>
</organism>
<name>A0A2P1BVR0_9PEZI</name>
<evidence type="ECO:0000256" key="1">
    <source>
        <dbReference type="ARBA" id="ARBA00004141"/>
    </source>
</evidence>
<sequence length="267" mass="30029">MQQSGFRSAPVSKAFLFTLVATSLLASIVDVKHYFHIQIVPHLWVYRQLWRVLIWQTCYANAGELLFASLVIYHLRTIERLFGTRKFSSFLVYSFIATSVIAPILLALIFRPFTAWHMNYLPPGPTPIIFAALAQYHASIPGIYKFKLLTTSSSADGDADAPGITLSDKFYVYFLSAQLALCQPPGSMLSAAVGWVVGYAWRMDLLPKSKWRLPSWLFTDSQAGEFETLRRRLRDQDGVTTGAAQTAVPTAPRPLVRQVLDQFRGSF</sequence>
<feature type="transmembrane region" description="Helical" evidence="5">
    <location>
        <begin position="52"/>
        <end position="75"/>
    </location>
</feature>
<evidence type="ECO:0000313" key="6">
    <source>
        <dbReference type="EMBL" id="AVI60800.1"/>
    </source>
</evidence>
<evidence type="ECO:0000256" key="5">
    <source>
        <dbReference type="SAM" id="Phobius"/>
    </source>
</evidence>
<reference evidence="6" key="1">
    <citation type="journal article" date="2017" name="Mycol. Prog.">
        <title>Characterization of mating-type idiomorphs suggests that Morchella importuna, Mel-20 and M. sextelata are heterothallic.</title>
        <authorList>
            <person name="Chai H."/>
            <person name="Chen L."/>
            <person name="Chen W."/>
            <person name="Zhao Q."/>
            <person name="Zhang X."/>
            <person name="Su K."/>
            <person name="Zhao Y."/>
        </authorList>
    </citation>
    <scope>NUCLEOTIDE SEQUENCE</scope>
    <source>
        <strain evidence="6">YPL6-1</strain>
        <strain evidence="7">YPL6-3</strain>
    </source>
</reference>
<keyword evidence="2 5" id="KW-0812">Transmembrane</keyword>
<keyword evidence="3 5" id="KW-1133">Transmembrane helix</keyword>
<keyword evidence="4 5" id="KW-0472">Membrane</keyword>
<protein>
    <recommendedName>
        <fullName evidence="8">DSC E3 ubiquitin ligase complex subunit 2</fullName>
    </recommendedName>
</protein>
<dbReference type="GO" id="GO:0004252">
    <property type="term" value="F:serine-type endopeptidase activity"/>
    <property type="evidence" value="ECO:0007669"/>
    <property type="project" value="TreeGrafter"/>
</dbReference>
<dbReference type="EMBL" id="KY782630">
    <property type="protein sequence ID" value="AVI60825.1"/>
    <property type="molecule type" value="Genomic_DNA"/>
</dbReference>